<feature type="signal peptide" evidence="1">
    <location>
        <begin position="1"/>
        <end position="23"/>
    </location>
</feature>
<keyword evidence="3" id="KW-1185">Reference proteome</keyword>
<dbReference type="Proteomes" id="UP000672027">
    <property type="component" value="Chromosome"/>
</dbReference>
<sequence>MRCVTWLAGLGVLWLVASSGVQADTATAFQQGRDTAASGAAAASAVNATNATGNVPGYNTAPTEAGLWRDGKVNLSGNGLGKQAGCTTANTSGFSGKECDAINFLGNGRPDYPLTRTDALFNLSNSITADNRDAIAGVGGGQGTGGCTTMEIKDPTLQSTERCEEFLEPVDKRCPVGRVVKVDRDANYQCEITTAQKVRRECHKKLTVTCQTPVDGCNATGVQLGSISSDMAWNASDSGGNRYITLGTIADNYWGTGVYDRTTTFNIQKMSDVSLFKINHAWFDDWLWVKVNGTTVYVGPYGGTKLDTDIYSQRCTDEYCWSTDIKTGAWLAANGYSKYGSSYRKSVQTCSTEWGWNYCTDTWTYYDQAWGQVCYTDTACGGWELGTSWSRSLDINIRPYLRQGSNTIWMRTVVAGGGEGAIRMVTRQYCPPVCTDSWADGCTGYQ</sequence>
<evidence type="ECO:0000313" key="2">
    <source>
        <dbReference type="EMBL" id="QTR51559.1"/>
    </source>
</evidence>
<evidence type="ECO:0000313" key="3">
    <source>
        <dbReference type="Proteomes" id="UP000672027"/>
    </source>
</evidence>
<reference evidence="2 3" key="1">
    <citation type="submission" date="2021-04" db="EMBL/GenBank/DDBJ databases">
        <title>Genomics, taxonomy and metabolism of representatives of sulfur bacteria of the genus Thiothrix: Thiothrix fructosivorans QT, Thiothrix unzii A1T and three new species, Thiothrix subterranea sp. nov., Thiothrix litoralis sp. nov. and 'Candidatus Thiothrix anitrata' sp. nov.</title>
        <authorList>
            <person name="Ravin N.V."/>
            <person name="Smolyakov D."/>
            <person name="Rudenko T.S."/>
            <person name="Mardanov A.V."/>
            <person name="Beletsky A.V."/>
            <person name="Markov N.D."/>
            <person name="Fomenkov A.I."/>
            <person name="Roberts R.J."/>
            <person name="Karnachuk O.V."/>
            <person name="Novikov A."/>
            <person name="Grabovich M.Y."/>
        </authorList>
    </citation>
    <scope>NUCLEOTIDE SEQUENCE [LARGE SCALE GENOMIC DNA]</scope>
    <source>
        <strain evidence="2 3">A52</strain>
    </source>
</reference>
<protein>
    <recommendedName>
        <fullName evidence="4">Conjugal transfer protein TraN</fullName>
    </recommendedName>
</protein>
<evidence type="ECO:0000256" key="1">
    <source>
        <dbReference type="SAM" id="SignalP"/>
    </source>
</evidence>
<feature type="chain" id="PRO_5047074074" description="Conjugal transfer protein TraN" evidence="1">
    <location>
        <begin position="24"/>
        <end position="446"/>
    </location>
</feature>
<keyword evidence="1" id="KW-0732">Signal</keyword>
<evidence type="ECO:0008006" key="4">
    <source>
        <dbReference type="Google" id="ProtNLM"/>
    </source>
</evidence>
<organism evidence="2 3">
    <name type="scientific">Candidatus Thiothrix anitrata</name>
    <dbReference type="NCBI Taxonomy" id="2823902"/>
    <lineage>
        <taxon>Bacteria</taxon>
        <taxon>Pseudomonadati</taxon>
        <taxon>Pseudomonadota</taxon>
        <taxon>Gammaproteobacteria</taxon>
        <taxon>Thiotrichales</taxon>
        <taxon>Thiotrichaceae</taxon>
        <taxon>Thiothrix</taxon>
    </lineage>
</organism>
<dbReference type="EMBL" id="CP072800">
    <property type="protein sequence ID" value="QTR51559.1"/>
    <property type="molecule type" value="Genomic_DNA"/>
</dbReference>
<proteinExistence type="predicted"/>
<accession>A0ABX7X8K6</accession>
<name>A0ABX7X8K6_9GAMM</name>
<gene>
    <name evidence="2" type="ORF">J8380_08480</name>
</gene>
<dbReference type="RefSeq" id="WP_210230095.1">
    <property type="nucleotide sequence ID" value="NZ_CP072800.1"/>
</dbReference>